<organism evidence="1 2">
    <name type="scientific">Serinibacter arcticus</name>
    <dbReference type="NCBI Taxonomy" id="1655435"/>
    <lineage>
        <taxon>Bacteria</taxon>
        <taxon>Bacillati</taxon>
        <taxon>Actinomycetota</taxon>
        <taxon>Actinomycetes</taxon>
        <taxon>Micrococcales</taxon>
        <taxon>Beutenbergiaceae</taxon>
        <taxon>Serinibacter</taxon>
    </lineage>
</organism>
<sequence length="185" mass="19656">MDVLFDGGVEVHYGFLYLQPSEADAEIDLIDARAGQANGLCGAAHPGVLAMITGLHTGRVPVRVELLAEPPAPVPAEDWEDVVEVSVDLADADYALTSFDALHPLDLPAGPHRARWLARGMDAARETDVSDGSEDIDRYLLQLWPAPPGAEAVIRRGSEIAAYWDQVAAETVPQPRSAAAGSPLA</sequence>
<accession>A0A2U1ZW62</accession>
<evidence type="ECO:0000313" key="1">
    <source>
        <dbReference type="EMBL" id="PWD51180.1"/>
    </source>
</evidence>
<dbReference type="EMBL" id="PYHR01000002">
    <property type="protein sequence ID" value="PWD51180.1"/>
    <property type="molecule type" value="Genomic_DNA"/>
</dbReference>
<protein>
    <submittedName>
        <fullName evidence="1">Uncharacterized protein</fullName>
    </submittedName>
</protein>
<dbReference type="AlphaFoldDB" id="A0A2U1ZW62"/>
<dbReference type="RefSeq" id="WP_109229561.1">
    <property type="nucleotide sequence ID" value="NZ_PYHR01000002.1"/>
</dbReference>
<gene>
    <name evidence="1" type="ORF">C8046_11500</name>
</gene>
<proteinExistence type="predicted"/>
<comment type="caution">
    <text evidence="1">The sequence shown here is derived from an EMBL/GenBank/DDBJ whole genome shotgun (WGS) entry which is preliminary data.</text>
</comment>
<name>A0A2U1ZW62_9MICO</name>
<evidence type="ECO:0000313" key="2">
    <source>
        <dbReference type="Proteomes" id="UP000245166"/>
    </source>
</evidence>
<reference evidence="1 2" key="1">
    <citation type="submission" date="2018-03" db="EMBL/GenBank/DDBJ databases">
        <title>Genome assembly of novel Miniimonas species PCH200.</title>
        <authorList>
            <person name="Thakur V."/>
            <person name="Kumar V."/>
            <person name="Singh D."/>
        </authorList>
    </citation>
    <scope>NUCLEOTIDE SEQUENCE [LARGE SCALE GENOMIC DNA]</scope>
    <source>
        <strain evidence="1 2">PCH200</strain>
    </source>
</reference>
<dbReference type="OrthoDB" id="4485313at2"/>
<keyword evidence="2" id="KW-1185">Reference proteome</keyword>
<dbReference type="Proteomes" id="UP000245166">
    <property type="component" value="Unassembled WGS sequence"/>
</dbReference>